<dbReference type="Pfam" id="PF00135">
    <property type="entry name" value="COesterase"/>
    <property type="match status" value="1"/>
</dbReference>
<name>A0A6J1N2G1_BICAN</name>
<dbReference type="EC" id="3.1.1.-" evidence="6"/>
<evidence type="ECO:0000256" key="4">
    <source>
        <dbReference type="ARBA" id="ARBA00023157"/>
    </source>
</evidence>
<keyword evidence="2" id="KW-0719">Serine esterase</keyword>
<accession>A0A6J1N2G1</accession>
<protein>
    <recommendedName>
        <fullName evidence="6">Carboxylic ester hydrolase</fullName>
        <ecNumber evidence="6">3.1.1.-</ecNumber>
    </recommendedName>
</protein>
<dbReference type="Gene3D" id="3.40.50.1820">
    <property type="entry name" value="alpha/beta hydrolase"/>
    <property type="match status" value="1"/>
</dbReference>
<dbReference type="AlphaFoldDB" id="A0A6J1N2G1"/>
<gene>
    <name evidence="10" type="primary">LOC112045219</name>
</gene>
<comment type="similarity">
    <text evidence="1 6">Belongs to the type-B carboxylesterase/lipase family.</text>
</comment>
<keyword evidence="7" id="KW-0812">Transmembrane</keyword>
<dbReference type="InterPro" id="IPR002018">
    <property type="entry name" value="CarbesteraseB"/>
</dbReference>
<keyword evidence="5" id="KW-0325">Glycoprotein</keyword>
<feature type="domain" description="Carboxylesterase type B" evidence="8">
    <location>
        <begin position="28"/>
        <end position="534"/>
    </location>
</feature>
<keyword evidence="7" id="KW-0472">Membrane</keyword>
<proteinExistence type="inferred from homology"/>
<dbReference type="RefSeq" id="XP_023937086.1">
    <property type="nucleotide sequence ID" value="XM_024081318.2"/>
</dbReference>
<keyword evidence="3 6" id="KW-0378">Hydrolase</keyword>
<evidence type="ECO:0000256" key="6">
    <source>
        <dbReference type="RuleBase" id="RU361235"/>
    </source>
</evidence>
<sequence length="544" mass="61145">MDSGRVIFVFALILQYFSCTVSFVWTGEINLPQGKVRGKVDWQNGYNAYLGIPYASVTKRFQEANPAPKWSGTMFATNGSINCNQYSELLKTPVGQEDCLVANVFTPIRQNNDLLPVMVFVHGGGFDFGSNSNLLFNPKYFIQKDVIVVTINYRVGAFGFLCLYGTEATGNIGLKDQLAALQWIKDNIQAFGGNPNTMTVFGESAGATAIHYMITTGKHEGLFDKAILQSGTVLMPNKIDPNPVKTASMVASKMGFNSEDPKELLEIFQNASTDEIIKASRVDAKNQPLKLYLFRPCVESPVIENKSFITAYPKQLVDSPICDTNLDIILGYNNKEGIKQAGQYDSNGLKNLNSTLSDIIPENILFTNESEKEALTEEIRKFYFKKGIDHDSLIDYFSDTVIMYPSFASGNSLLSSNIRLYNYFFKYDSFRNLYKSVSGLPQKPGATHADELFYMFDPLVFNLVPLPAVSPTPEDLKMINTITTLWTNFAKRRRPSSCTTADWNRSKKGDLQFLQLDSEVKMIPLPNPERLLFWDRVYKRYSSL</sequence>
<evidence type="ECO:0000313" key="10">
    <source>
        <dbReference type="RefSeq" id="XP_023937086.1"/>
    </source>
</evidence>
<keyword evidence="4" id="KW-1015">Disulfide bond</keyword>
<evidence type="ECO:0000313" key="9">
    <source>
        <dbReference type="Proteomes" id="UP001652582"/>
    </source>
</evidence>
<dbReference type="GeneID" id="112045219"/>
<keyword evidence="9" id="KW-1185">Reference proteome</keyword>
<dbReference type="KEGG" id="bany:112045219"/>
<evidence type="ECO:0000256" key="5">
    <source>
        <dbReference type="ARBA" id="ARBA00023180"/>
    </source>
</evidence>
<evidence type="ECO:0000256" key="1">
    <source>
        <dbReference type="ARBA" id="ARBA00005964"/>
    </source>
</evidence>
<dbReference type="PROSITE" id="PS00122">
    <property type="entry name" value="CARBOXYLESTERASE_B_1"/>
    <property type="match status" value="1"/>
</dbReference>
<evidence type="ECO:0000256" key="2">
    <source>
        <dbReference type="ARBA" id="ARBA00022487"/>
    </source>
</evidence>
<dbReference type="InterPro" id="IPR019826">
    <property type="entry name" value="Carboxylesterase_B_AS"/>
</dbReference>
<dbReference type="SUPFAM" id="SSF53474">
    <property type="entry name" value="alpha/beta-Hydrolases"/>
    <property type="match status" value="1"/>
</dbReference>
<dbReference type="OrthoDB" id="10262375at2759"/>
<organism evidence="9 10">
    <name type="scientific">Bicyclus anynana</name>
    <name type="common">Squinting bush brown butterfly</name>
    <dbReference type="NCBI Taxonomy" id="110368"/>
    <lineage>
        <taxon>Eukaryota</taxon>
        <taxon>Metazoa</taxon>
        <taxon>Ecdysozoa</taxon>
        <taxon>Arthropoda</taxon>
        <taxon>Hexapoda</taxon>
        <taxon>Insecta</taxon>
        <taxon>Pterygota</taxon>
        <taxon>Neoptera</taxon>
        <taxon>Endopterygota</taxon>
        <taxon>Lepidoptera</taxon>
        <taxon>Glossata</taxon>
        <taxon>Ditrysia</taxon>
        <taxon>Papilionoidea</taxon>
        <taxon>Nymphalidae</taxon>
        <taxon>Satyrinae</taxon>
        <taxon>Satyrini</taxon>
        <taxon>Mycalesina</taxon>
        <taxon>Bicyclus</taxon>
    </lineage>
</organism>
<evidence type="ECO:0000256" key="7">
    <source>
        <dbReference type="SAM" id="Phobius"/>
    </source>
</evidence>
<evidence type="ECO:0000256" key="3">
    <source>
        <dbReference type="ARBA" id="ARBA00022801"/>
    </source>
</evidence>
<dbReference type="PANTHER" id="PTHR11559">
    <property type="entry name" value="CARBOXYLESTERASE"/>
    <property type="match status" value="1"/>
</dbReference>
<dbReference type="InterPro" id="IPR050309">
    <property type="entry name" value="Type-B_Carboxylest/Lipase"/>
</dbReference>
<feature type="transmembrane region" description="Helical" evidence="7">
    <location>
        <begin position="7"/>
        <end position="25"/>
    </location>
</feature>
<keyword evidence="7" id="KW-1133">Transmembrane helix</keyword>
<reference evidence="10" key="1">
    <citation type="submission" date="2025-08" db="UniProtKB">
        <authorList>
            <consortium name="RefSeq"/>
        </authorList>
    </citation>
    <scope>IDENTIFICATION</scope>
</reference>
<dbReference type="Proteomes" id="UP001652582">
    <property type="component" value="Chromosome 9"/>
</dbReference>
<evidence type="ECO:0000259" key="8">
    <source>
        <dbReference type="Pfam" id="PF00135"/>
    </source>
</evidence>
<dbReference type="GO" id="GO:0052689">
    <property type="term" value="F:carboxylic ester hydrolase activity"/>
    <property type="evidence" value="ECO:0007669"/>
    <property type="project" value="UniProtKB-KW"/>
</dbReference>
<dbReference type="InterPro" id="IPR029058">
    <property type="entry name" value="AB_hydrolase_fold"/>
</dbReference>